<keyword evidence="2" id="KW-0472">Membrane</keyword>
<feature type="domain" description="ABC transporter" evidence="6">
    <location>
        <begin position="29"/>
        <end position="253"/>
    </location>
</feature>
<dbReference type="GO" id="GO:0005524">
    <property type="term" value="F:ATP binding"/>
    <property type="evidence" value="ECO:0007669"/>
    <property type="project" value="UniProtKB-KW"/>
</dbReference>
<dbReference type="GO" id="GO:0016887">
    <property type="term" value="F:ATP hydrolysis activity"/>
    <property type="evidence" value="ECO:0007669"/>
    <property type="project" value="InterPro"/>
</dbReference>
<evidence type="ECO:0000313" key="7">
    <source>
        <dbReference type="EMBL" id="UWP97202.1"/>
    </source>
</evidence>
<keyword evidence="2" id="KW-0997">Cell inner membrane</keyword>
<dbReference type="GO" id="GO:0005886">
    <property type="term" value="C:plasma membrane"/>
    <property type="evidence" value="ECO:0007669"/>
    <property type="project" value="TreeGrafter"/>
</dbReference>
<reference evidence="7" key="1">
    <citation type="submission" date="2021-08" db="EMBL/GenBank/DDBJ databases">
        <authorList>
            <person name="Nwanade C."/>
            <person name="Wang M."/>
            <person name="Masoudi A."/>
            <person name="Yu Z."/>
            <person name="Liu J."/>
        </authorList>
    </citation>
    <scope>NUCLEOTIDE SEQUENCE</scope>
    <source>
        <strain evidence="7">S056</strain>
        <plasmid evidence="7">unnamed1</plasmid>
    </source>
</reference>
<dbReference type="PANTHER" id="PTHR24220">
    <property type="entry name" value="IMPORT ATP-BINDING PROTEIN"/>
    <property type="match status" value="1"/>
</dbReference>
<dbReference type="CDD" id="cd03255">
    <property type="entry name" value="ABC_MJ0796_LolCDE_FtsE"/>
    <property type="match status" value="1"/>
</dbReference>
<keyword evidence="3" id="KW-0547">Nucleotide-binding</keyword>
<dbReference type="FunFam" id="3.40.50.300:FF:000032">
    <property type="entry name" value="Export ABC transporter ATP-binding protein"/>
    <property type="match status" value="1"/>
</dbReference>
<dbReference type="InterPro" id="IPR017911">
    <property type="entry name" value="MacB-like_ATP-bd"/>
</dbReference>
<protein>
    <submittedName>
        <fullName evidence="7">ABC transporter ATP-binding protein</fullName>
    </submittedName>
</protein>
<keyword evidence="2" id="KW-1003">Cell membrane</keyword>
<evidence type="ECO:0000256" key="1">
    <source>
        <dbReference type="ARBA" id="ARBA00022448"/>
    </source>
</evidence>
<dbReference type="Gene3D" id="3.40.50.300">
    <property type="entry name" value="P-loop containing nucleotide triphosphate hydrolases"/>
    <property type="match status" value="1"/>
</dbReference>
<dbReference type="PROSITE" id="PS50893">
    <property type="entry name" value="ABC_TRANSPORTER_2"/>
    <property type="match status" value="1"/>
</dbReference>
<proteinExistence type="inferred from homology"/>
<dbReference type="Proteomes" id="UP001057991">
    <property type="component" value="Plasmid unnamed1"/>
</dbReference>
<keyword evidence="1" id="KW-0813">Transport</keyword>
<evidence type="ECO:0000259" key="6">
    <source>
        <dbReference type="PROSITE" id="PS50893"/>
    </source>
</evidence>
<dbReference type="EMBL" id="CP080777">
    <property type="protein sequence ID" value="UWP97202.1"/>
    <property type="molecule type" value="Genomic_DNA"/>
</dbReference>
<sequence>MNTVHSSIAFGSSPVPGQQALRASAQSVVRFNNISRIFRMDSVEVPALRDVSGEIERATTTFLTGPSGSGKSTLLNILGLLDAPSSGTLEILGQDVSTLSDQAAADFRAKHIGFVFQSFNLIPVLSLRENVEFPLMNRRMPASARKAKAMEYLDAVGLGDLVERRPGEISGGQRQRVAIARALVTEPTLVIADEPTANLDSKTSRDIVALLERVQRDHATSVLICTHDTELIAPDAQVIHLVDGMTVPQPGQE</sequence>
<dbReference type="SUPFAM" id="SSF52540">
    <property type="entry name" value="P-loop containing nucleoside triphosphate hydrolases"/>
    <property type="match status" value="1"/>
</dbReference>
<dbReference type="AlphaFoldDB" id="A0A9Q9LZ38"/>
<comment type="similarity">
    <text evidence="5">Belongs to the ABC transporter superfamily. Macrolide exporter (TC 3.A.1.122) family.</text>
</comment>
<keyword evidence="7" id="KW-0614">Plasmid</keyword>
<dbReference type="GO" id="GO:0022857">
    <property type="term" value="F:transmembrane transporter activity"/>
    <property type="evidence" value="ECO:0007669"/>
    <property type="project" value="TreeGrafter"/>
</dbReference>
<geneLocation type="plasmid" evidence="7 8">
    <name>unnamed1</name>
</geneLocation>
<dbReference type="Pfam" id="PF00005">
    <property type="entry name" value="ABC_tran"/>
    <property type="match status" value="1"/>
</dbReference>
<dbReference type="InterPro" id="IPR015854">
    <property type="entry name" value="ABC_transpr_LolD-like"/>
</dbReference>
<dbReference type="InterPro" id="IPR003439">
    <property type="entry name" value="ABC_transporter-like_ATP-bd"/>
</dbReference>
<evidence type="ECO:0000256" key="2">
    <source>
        <dbReference type="ARBA" id="ARBA00022519"/>
    </source>
</evidence>
<accession>A0A9Q9LZ38</accession>
<keyword evidence="4 7" id="KW-0067">ATP-binding</keyword>
<evidence type="ECO:0000256" key="5">
    <source>
        <dbReference type="ARBA" id="ARBA00038388"/>
    </source>
</evidence>
<gene>
    <name evidence="7" type="ORF">K3X48_15340</name>
</gene>
<evidence type="ECO:0000256" key="3">
    <source>
        <dbReference type="ARBA" id="ARBA00022741"/>
    </source>
</evidence>
<dbReference type="InterPro" id="IPR027417">
    <property type="entry name" value="P-loop_NTPase"/>
</dbReference>
<dbReference type="PANTHER" id="PTHR24220:SF86">
    <property type="entry name" value="ABC TRANSPORTER ABCH.1"/>
    <property type="match status" value="1"/>
</dbReference>
<dbReference type="InterPro" id="IPR003593">
    <property type="entry name" value="AAA+_ATPase"/>
</dbReference>
<dbReference type="InterPro" id="IPR017871">
    <property type="entry name" value="ABC_transporter-like_CS"/>
</dbReference>
<evidence type="ECO:0000313" key="8">
    <source>
        <dbReference type="Proteomes" id="UP001057991"/>
    </source>
</evidence>
<organism evidence="7 8">
    <name type="scientific">Aliiroseovarius crassostreae</name>
    <dbReference type="NCBI Taxonomy" id="154981"/>
    <lineage>
        <taxon>Bacteria</taxon>
        <taxon>Pseudomonadati</taxon>
        <taxon>Pseudomonadota</taxon>
        <taxon>Alphaproteobacteria</taxon>
        <taxon>Rhodobacterales</taxon>
        <taxon>Paracoccaceae</taxon>
        <taxon>Aliiroseovarius</taxon>
    </lineage>
</organism>
<evidence type="ECO:0000256" key="4">
    <source>
        <dbReference type="ARBA" id="ARBA00022840"/>
    </source>
</evidence>
<name>A0A9Q9LZ38_9RHOB</name>
<dbReference type="SMART" id="SM00382">
    <property type="entry name" value="AAA"/>
    <property type="match status" value="1"/>
</dbReference>
<dbReference type="PROSITE" id="PS00211">
    <property type="entry name" value="ABC_TRANSPORTER_1"/>
    <property type="match status" value="1"/>
</dbReference>
<dbReference type="GO" id="GO:0098796">
    <property type="term" value="C:membrane protein complex"/>
    <property type="evidence" value="ECO:0007669"/>
    <property type="project" value="UniProtKB-ARBA"/>
</dbReference>